<feature type="domain" description="PAC" evidence="19">
    <location>
        <begin position="572"/>
        <end position="624"/>
    </location>
</feature>
<keyword evidence="11 15" id="KW-1133">Transmembrane helix</keyword>
<dbReference type="Pfam" id="PF00512">
    <property type="entry name" value="HisKA"/>
    <property type="match status" value="1"/>
</dbReference>
<dbReference type="SUPFAM" id="SSF55874">
    <property type="entry name" value="ATPase domain of HSP90 chaperone/DNA topoisomerase II/histidine kinase"/>
    <property type="match status" value="1"/>
</dbReference>
<dbReference type="InterPro" id="IPR005467">
    <property type="entry name" value="His_kinase_dom"/>
</dbReference>
<dbReference type="SMART" id="SM00086">
    <property type="entry name" value="PAC"/>
    <property type="match status" value="3"/>
</dbReference>
<keyword evidence="10" id="KW-0067">ATP-binding</keyword>
<dbReference type="PANTHER" id="PTHR45339:SF1">
    <property type="entry name" value="HYBRID SIGNAL TRANSDUCTION HISTIDINE KINASE J"/>
    <property type="match status" value="1"/>
</dbReference>
<dbReference type="SUPFAM" id="SSF103190">
    <property type="entry name" value="Sensory domain-like"/>
    <property type="match status" value="1"/>
</dbReference>
<feature type="domain" description="PAS" evidence="18">
    <location>
        <begin position="625"/>
        <end position="672"/>
    </location>
</feature>
<accession>A0ABU9BG68</accession>
<evidence type="ECO:0000256" key="14">
    <source>
        <dbReference type="SAM" id="MobiDB-lite"/>
    </source>
</evidence>
<sequence>MAAGGHSLSLRRYLAGQIVWGLVPALVVVGAMALWNLSEARRELRADLQALAEREAAALSHQIAHRVSGLEQIALSPQAREATQGDPTPLYRLALAFREVQHADVMLVTPDGQVRFNTALALGVPLPRGRVLSPDAPEMRALRDGAVVIGDRHDLPLPLGPAVVLAVPVRQADGRVLGVLSSALPLGELQRTLAGWHLPAGWTSRLADRHGRLLAQWSGEAAAEAAAARPAVEVGTDVGTEGGTEAALQTVQRQGLGGWSLSLQVSRGAWMEPVWRTAVPGLLALLLATAGGVLGGRLASRRLSRAMQGLAAEGGDEGGDEGGAADGSAAGPGRPAATATGPTADGGGLREIDQARHRLRRTLATLREREATLQAIFDGLDEALILVDDRRIVRLVNPAFCRLFGVQARDIVGRGTEPLYARAQVHAGAAREHFERLRSGARSSRLTLDCRRPDGSEFVSEAQGVRILLPDGALLGVLTLHRDITERKAAEATLRRTREQLEAFVEHAPLAIALFDTGMRFLACSAHWLQEMRRMGWRDQGLPGLTLHEVMGPLPAHWREAHRRALAGESSHHEAERVLQPDGQPRWISWDCVPWRDGAGAIGGVILSAVDVSALQLAQRRSAEALQRLRALFEGSPAPMVLGRRGSGEILDVNPAFEQLLGWPRDALLGRSAGDHLWLDTEALAMMRQLVRREGGVHGLQTRMRHQDGRALEVSFSSVRVDIEGVPHFIATVFDIGPLKQAQRELQQHRTVLEAQVRERTAALAQASVELVRRAEQADSANRAKSAFLANMSHEIRTPMNAIIGLAHLMARDTTDAVQRDRLGKIDDAARHLLQVINDILDLSKIEAGKMQLESAEFALDALVGRALELVRPAAQAKGLELVLDTDHLPTHLTGDVTRLSQMLINLLGNAVKFTDSGWVRLKGELLQQQRQRVQLRFEVRDTGPGIAPDVQAQLFRPFEQGDGSATRRHGGTGLGLALVRHLAQRMEGEAGVDSRPGEGASFWFTAWLTAAEQAGDRAAPVPLQGLRALLVDDLPEALAALRDALQMLGLQVEAVGGGSAALQAVQAGLAAGRVHDVVLCDWRMPPPDGIATLQALRALTGAGMPPAILVTAFNEAEVFDRAHEVQAAAVLVKPVTPSALHDTLVRVLRPHLPPLRLDGPAAGSLDVMLQRLRQDHAGQRVLLAEDHLINRDVARELLGRAALHVETAEDGLRAVELACERPYDVVLMDMQMPGLDGLQATRRIRGRLGPALPILAMTANAFGEDRQACLAAGMNDHLAKPVDPAALYAMLLRWLPLRPVDNGDPAHLPAG</sequence>
<dbReference type="Pfam" id="PF13426">
    <property type="entry name" value="PAS_9"/>
    <property type="match status" value="1"/>
</dbReference>
<dbReference type="SMART" id="SM00387">
    <property type="entry name" value="HATPase_c"/>
    <property type="match status" value="1"/>
</dbReference>
<dbReference type="EC" id="2.7.13.3" evidence="3"/>
<dbReference type="SMART" id="SM00091">
    <property type="entry name" value="PAS"/>
    <property type="match status" value="3"/>
</dbReference>
<dbReference type="InterPro" id="IPR001789">
    <property type="entry name" value="Sig_transdc_resp-reg_receiver"/>
</dbReference>
<dbReference type="SUPFAM" id="SSF47384">
    <property type="entry name" value="Homodimeric domain of signal transducing histidine kinase"/>
    <property type="match status" value="1"/>
</dbReference>
<dbReference type="CDD" id="cd17546">
    <property type="entry name" value="REC_hyHK_CKI1_RcsC-like"/>
    <property type="match status" value="2"/>
</dbReference>
<dbReference type="CDD" id="cd16922">
    <property type="entry name" value="HATPase_EvgS-ArcB-TorS-like"/>
    <property type="match status" value="1"/>
</dbReference>
<evidence type="ECO:0000256" key="7">
    <source>
        <dbReference type="ARBA" id="ARBA00022692"/>
    </source>
</evidence>
<feature type="domain" description="PAC" evidence="19">
    <location>
        <begin position="444"/>
        <end position="496"/>
    </location>
</feature>
<evidence type="ECO:0000256" key="4">
    <source>
        <dbReference type="ARBA" id="ARBA00022475"/>
    </source>
</evidence>
<feature type="transmembrane region" description="Helical" evidence="15">
    <location>
        <begin position="18"/>
        <end position="37"/>
    </location>
</feature>
<feature type="region of interest" description="Disordered" evidence="14">
    <location>
        <begin position="310"/>
        <end position="351"/>
    </location>
</feature>
<dbReference type="SMART" id="SM00388">
    <property type="entry name" value="HisKA"/>
    <property type="match status" value="1"/>
</dbReference>
<dbReference type="InterPro" id="IPR011006">
    <property type="entry name" value="CheY-like_superfamily"/>
</dbReference>
<dbReference type="InterPro" id="IPR001610">
    <property type="entry name" value="PAC"/>
</dbReference>
<keyword evidence="5 13" id="KW-0597">Phosphoprotein</keyword>
<dbReference type="InterPro" id="IPR035965">
    <property type="entry name" value="PAS-like_dom_sf"/>
</dbReference>
<feature type="modified residue" description="4-aspartylphosphate" evidence="13">
    <location>
        <position position="1230"/>
    </location>
</feature>
<keyword evidence="9" id="KW-0418">Kinase</keyword>
<evidence type="ECO:0000256" key="2">
    <source>
        <dbReference type="ARBA" id="ARBA00004651"/>
    </source>
</evidence>
<dbReference type="PROSITE" id="PS50110">
    <property type="entry name" value="RESPONSE_REGULATORY"/>
    <property type="match status" value="2"/>
</dbReference>
<dbReference type="PROSITE" id="PS50109">
    <property type="entry name" value="HIS_KIN"/>
    <property type="match status" value="1"/>
</dbReference>
<dbReference type="InterPro" id="IPR000700">
    <property type="entry name" value="PAS-assoc_C"/>
</dbReference>
<keyword evidence="6" id="KW-0808">Transferase</keyword>
<organism evidence="20 21">
    <name type="scientific">Pseudaquabacterium rugosum</name>
    <dbReference type="NCBI Taxonomy" id="2984194"/>
    <lineage>
        <taxon>Bacteria</taxon>
        <taxon>Pseudomonadati</taxon>
        <taxon>Pseudomonadota</taxon>
        <taxon>Betaproteobacteria</taxon>
        <taxon>Burkholderiales</taxon>
        <taxon>Sphaerotilaceae</taxon>
        <taxon>Pseudaquabacterium</taxon>
    </lineage>
</organism>
<dbReference type="InterPro" id="IPR036890">
    <property type="entry name" value="HATPase_C_sf"/>
</dbReference>
<evidence type="ECO:0000256" key="13">
    <source>
        <dbReference type="PROSITE-ProRule" id="PRU00169"/>
    </source>
</evidence>
<dbReference type="InterPro" id="IPR003661">
    <property type="entry name" value="HisK_dim/P_dom"/>
</dbReference>
<evidence type="ECO:0000256" key="10">
    <source>
        <dbReference type="ARBA" id="ARBA00022840"/>
    </source>
</evidence>
<dbReference type="RefSeq" id="WP_341376732.1">
    <property type="nucleotide sequence ID" value="NZ_JBBUTF010000034.1"/>
</dbReference>
<dbReference type="InterPro" id="IPR036097">
    <property type="entry name" value="HisK_dim/P_sf"/>
</dbReference>
<evidence type="ECO:0000259" key="16">
    <source>
        <dbReference type="PROSITE" id="PS50109"/>
    </source>
</evidence>
<keyword evidence="12" id="KW-0902">Two-component regulatory system</keyword>
<evidence type="ECO:0000256" key="1">
    <source>
        <dbReference type="ARBA" id="ARBA00000085"/>
    </source>
</evidence>
<dbReference type="InterPro" id="IPR013656">
    <property type="entry name" value="PAS_4"/>
</dbReference>
<dbReference type="SUPFAM" id="SSF52172">
    <property type="entry name" value="CheY-like"/>
    <property type="match status" value="2"/>
</dbReference>
<evidence type="ECO:0000256" key="3">
    <source>
        <dbReference type="ARBA" id="ARBA00012438"/>
    </source>
</evidence>
<dbReference type="NCBIfam" id="TIGR00229">
    <property type="entry name" value="sensory_box"/>
    <property type="match status" value="3"/>
</dbReference>
<proteinExistence type="predicted"/>
<feature type="domain" description="PAC" evidence="19">
    <location>
        <begin position="698"/>
        <end position="748"/>
    </location>
</feature>
<protein>
    <recommendedName>
        <fullName evidence="3">histidine kinase</fullName>
        <ecNumber evidence="3">2.7.13.3</ecNumber>
    </recommendedName>
</protein>
<dbReference type="InterPro" id="IPR013767">
    <property type="entry name" value="PAS_fold"/>
</dbReference>
<dbReference type="EMBL" id="JBBUTF010000034">
    <property type="protein sequence ID" value="MEK8028944.1"/>
    <property type="molecule type" value="Genomic_DNA"/>
</dbReference>
<evidence type="ECO:0000259" key="18">
    <source>
        <dbReference type="PROSITE" id="PS50112"/>
    </source>
</evidence>
<keyword evidence="4" id="KW-1003">Cell membrane</keyword>
<feature type="compositionally biased region" description="Low complexity" evidence="14">
    <location>
        <begin position="326"/>
        <end position="343"/>
    </location>
</feature>
<dbReference type="Gene3D" id="3.30.450.20">
    <property type="entry name" value="PAS domain"/>
    <property type="match status" value="4"/>
</dbReference>
<evidence type="ECO:0000256" key="8">
    <source>
        <dbReference type="ARBA" id="ARBA00022741"/>
    </source>
</evidence>
<evidence type="ECO:0000313" key="21">
    <source>
        <dbReference type="Proteomes" id="UP001368500"/>
    </source>
</evidence>
<dbReference type="Pfam" id="PF08448">
    <property type="entry name" value="PAS_4"/>
    <property type="match status" value="1"/>
</dbReference>
<keyword evidence="21" id="KW-1185">Reference proteome</keyword>
<dbReference type="CDD" id="cd00082">
    <property type="entry name" value="HisKA"/>
    <property type="match status" value="1"/>
</dbReference>
<dbReference type="PROSITE" id="PS50113">
    <property type="entry name" value="PAC"/>
    <property type="match status" value="3"/>
</dbReference>
<evidence type="ECO:0000256" key="11">
    <source>
        <dbReference type="ARBA" id="ARBA00022989"/>
    </source>
</evidence>
<evidence type="ECO:0000256" key="5">
    <source>
        <dbReference type="ARBA" id="ARBA00022553"/>
    </source>
</evidence>
<dbReference type="PANTHER" id="PTHR45339">
    <property type="entry name" value="HYBRID SIGNAL TRANSDUCTION HISTIDINE KINASE J"/>
    <property type="match status" value="1"/>
</dbReference>
<keyword evidence="15" id="KW-0472">Membrane</keyword>
<keyword evidence="8" id="KW-0547">Nucleotide-binding</keyword>
<feature type="domain" description="Histidine kinase" evidence="16">
    <location>
        <begin position="791"/>
        <end position="1011"/>
    </location>
</feature>
<keyword evidence="7 15" id="KW-0812">Transmembrane</keyword>
<dbReference type="Pfam" id="PF00989">
    <property type="entry name" value="PAS"/>
    <property type="match status" value="1"/>
</dbReference>
<comment type="caution">
    <text evidence="20">The sequence shown here is derived from an EMBL/GenBank/DDBJ whole genome shotgun (WGS) entry which is preliminary data.</text>
</comment>
<dbReference type="CDD" id="cd00130">
    <property type="entry name" value="PAS"/>
    <property type="match status" value="3"/>
</dbReference>
<evidence type="ECO:0000259" key="17">
    <source>
        <dbReference type="PROSITE" id="PS50110"/>
    </source>
</evidence>
<evidence type="ECO:0000256" key="9">
    <source>
        <dbReference type="ARBA" id="ARBA00022777"/>
    </source>
</evidence>
<dbReference type="InterPro" id="IPR003594">
    <property type="entry name" value="HATPase_dom"/>
</dbReference>
<dbReference type="Gene3D" id="3.40.50.2300">
    <property type="match status" value="2"/>
</dbReference>
<name>A0ABU9BG68_9BURK</name>
<reference evidence="20 21" key="1">
    <citation type="submission" date="2024-04" db="EMBL/GenBank/DDBJ databases">
        <title>Novel species of the genus Ideonella isolated from streams.</title>
        <authorList>
            <person name="Lu H."/>
        </authorList>
    </citation>
    <scope>NUCLEOTIDE SEQUENCE [LARGE SCALE GENOMIC DNA]</scope>
    <source>
        <strain evidence="20 21">BYS139W</strain>
    </source>
</reference>
<comment type="catalytic activity">
    <reaction evidence="1">
        <text>ATP + protein L-histidine = ADP + protein N-phospho-L-histidine.</text>
        <dbReference type="EC" id="2.7.13.3"/>
    </reaction>
</comment>
<evidence type="ECO:0000256" key="15">
    <source>
        <dbReference type="SAM" id="Phobius"/>
    </source>
</evidence>
<dbReference type="PRINTS" id="PR00344">
    <property type="entry name" value="BCTRLSENSOR"/>
</dbReference>
<evidence type="ECO:0000256" key="6">
    <source>
        <dbReference type="ARBA" id="ARBA00022679"/>
    </source>
</evidence>
<feature type="modified residue" description="4-aspartylphosphate" evidence="13">
    <location>
        <position position="1082"/>
    </location>
</feature>
<dbReference type="SUPFAM" id="SSF55785">
    <property type="entry name" value="PYP-like sensor domain (PAS domain)"/>
    <property type="match status" value="3"/>
</dbReference>
<feature type="domain" description="Response regulatory" evidence="17">
    <location>
        <begin position="1181"/>
        <end position="1296"/>
    </location>
</feature>
<evidence type="ECO:0000256" key="12">
    <source>
        <dbReference type="ARBA" id="ARBA00023012"/>
    </source>
</evidence>
<dbReference type="InterPro" id="IPR000014">
    <property type="entry name" value="PAS"/>
</dbReference>
<dbReference type="InterPro" id="IPR029151">
    <property type="entry name" value="Sensor-like_sf"/>
</dbReference>
<dbReference type="Gene3D" id="1.10.287.130">
    <property type="match status" value="1"/>
</dbReference>
<feature type="domain" description="PAS" evidence="18">
    <location>
        <begin position="369"/>
        <end position="414"/>
    </location>
</feature>
<dbReference type="Proteomes" id="UP001368500">
    <property type="component" value="Unassembled WGS sequence"/>
</dbReference>
<dbReference type="Pfam" id="PF00072">
    <property type="entry name" value="Response_reg"/>
    <property type="match status" value="2"/>
</dbReference>
<dbReference type="Gene3D" id="3.30.565.10">
    <property type="entry name" value="Histidine kinase-like ATPase, C-terminal domain"/>
    <property type="match status" value="1"/>
</dbReference>
<dbReference type="InterPro" id="IPR004358">
    <property type="entry name" value="Sig_transdc_His_kin-like_C"/>
</dbReference>
<gene>
    <name evidence="20" type="ORF">AACH11_23555</name>
</gene>
<evidence type="ECO:0000313" key="20">
    <source>
        <dbReference type="EMBL" id="MEK8028944.1"/>
    </source>
</evidence>
<dbReference type="SMART" id="SM00448">
    <property type="entry name" value="REC"/>
    <property type="match status" value="2"/>
</dbReference>
<comment type="subcellular location">
    <subcellularLocation>
        <location evidence="2">Cell membrane</location>
        <topology evidence="2">Multi-pass membrane protein</topology>
    </subcellularLocation>
</comment>
<dbReference type="Pfam" id="PF02518">
    <property type="entry name" value="HATPase_c"/>
    <property type="match status" value="1"/>
</dbReference>
<dbReference type="PROSITE" id="PS50112">
    <property type="entry name" value="PAS"/>
    <property type="match status" value="2"/>
</dbReference>
<feature type="domain" description="Response regulatory" evidence="17">
    <location>
        <begin position="1028"/>
        <end position="1149"/>
    </location>
</feature>
<evidence type="ECO:0000259" key="19">
    <source>
        <dbReference type="PROSITE" id="PS50113"/>
    </source>
</evidence>